<sequence>MDHVEGTRVIITGDGGSGRVAVGNLDTLTIRIRVRAHGRVYQRDLALGSLVALLDPDGTSYRSVAVHEV</sequence>
<accession>A0A6M3L951</accession>
<reference evidence="1" key="1">
    <citation type="submission" date="2020-03" db="EMBL/GenBank/DDBJ databases">
        <title>The deep terrestrial virosphere.</title>
        <authorList>
            <person name="Holmfeldt K."/>
            <person name="Nilsson E."/>
            <person name="Simone D."/>
            <person name="Lopez-Fernandez M."/>
            <person name="Wu X."/>
            <person name="de Brujin I."/>
            <person name="Lundin D."/>
            <person name="Andersson A."/>
            <person name="Bertilsson S."/>
            <person name="Dopson M."/>
        </authorList>
    </citation>
    <scope>NUCLEOTIDE SEQUENCE</scope>
    <source>
        <strain evidence="1">MM415B02521</strain>
    </source>
</reference>
<protein>
    <submittedName>
        <fullName evidence="1">Uncharacterized protein</fullName>
    </submittedName>
</protein>
<evidence type="ECO:0000313" key="1">
    <source>
        <dbReference type="EMBL" id="QJA89638.1"/>
    </source>
</evidence>
<dbReference type="AlphaFoldDB" id="A0A6M3L951"/>
<gene>
    <name evidence="1" type="ORF">MM415B02521_0004</name>
</gene>
<name>A0A6M3L951_9ZZZZ</name>
<dbReference type="EMBL" id="MT142858">
    <property type="protein sequence ID" value="QJA89638.1"/>
    <property type="molecule type" value="Genomic_DNA"/>
</dbReference>
<organism evidence="1">
    <name type="scientific">viral metagenome</name>
    <dbReference type="NCBI Taxonomy" id="1070528"/>
    <lineage>
        <taxon>unclassified sequences</taxon>
        <taxon>metagenomes</taxon>
        <taxon>organismal metagenomes</taxon>
    </lineage>
</organism>
<proteinExistence type="predicted"/>